<dbReference type="AlphaFoldDB" id="A0A017HRW1"/>
<dbReference type="HOGENOM" id="CLU_2809808_0_0_5"/>
<proteinExistence type="predicted"/>
<organism evidence="1 2">
    <name type="scientific">Rubellimicrobium mesophilum DSM 19309</name>
    <dbReference type="NCBI Taxonomy" id="442562"/>
    <lineage>
        <taxon>Bacteria</taxon>
        <taxon>Pseudomonadati</taxon>
        <taxon>Pseudomonadota</taxon>
        <taxon>Alphaproteobacteria</taxon>
        <taxon>Rhodobacterales</taxon>
        <taxon>Roseobacteraceae</taxon>
        <taxon>Rubellimicrobium</taxon>
    </lineage>
</organism>
<protein>
    <submittedName>
        <fullName evidence="1">Uncharacterized protein</fullName>
    </submittedName>
</protein>
<gene>
    <name evidence="1" type="ORF">Rumeso_01365</name>
</gene>
<accession>A0A017HRW1</accession>
<reference evidence="1 2" key="1">
    <citation type="submission" date="2013-02" db="EMBL/GenBank/DDBJ databases">
        <authorList>
            <person name="Fiebig A."/>
            <person name="Goeker M."/>
            <person name="Klenk H.-P.P."/>
        </authorList>
    </citation>
    <scope>NUCLEOTIDE SEQUENCE [LARGE SCALE GENOMIC DNA]</scope>
    <source>
        <strain evidence="1 2">DSM 19309</strain>
    </source>
</reference>
<dbReference type="Proteomes" id="UP000019666">
    <property type="component" value="Unassembled WGS sequence"/>
</dbReference>
<name>A0A017HRW1_9RHOB</name>
<dbReference type="PATRIC" id="fig|442562.3.peg.1353"/>
<dbReference type="EMBL" id="AOSK01000036">
    <property type="protein sequence ID" value="EYD77106.1"/>
    <property type="molecule type" value="Genomic_DNA"/>
</dbReference>
<sequence length="67" mass="7290">MRVGFPSRLQQLIVWLMRLGRQEAAAGASANPTVGALPSARLRDLGFEADQVGGSIDFAKGQHYRHL</sequence>
<evidence type="ECO:0000313" key="2">
    <source>
        <dbReference type="Proteomes" id="UP000019666"/>
    </source>
</evidence>
<evidence type="ECO:0000313" key="1">
    <source>
        <dbReference type="EMBL" id="EYD77106.1"/>
    </source>
</evidence>
<comment type="caution">
    <text evidence="1">The sequence shown here is derived from an EMBL/GenBank/DDBJ whole genome shotgun (WGS) entry which is preliminary data.</text>
</comment>
<keyword evidence="2" id="KW-1185">Reference proteome</keyword>